<reference evidence="2 3" key="1">
    <citation type="journal article" date="2011" name="J. Bacteriol.">
        <title>Draft genome sequence of the chemolithoheterotrophic, halophilic methylotroph Methylophaga thiooxydans DMS010.</title>
        <authorList>
            <person name="Boden R."/>
            <person name="Ferriera S."/>
            <person name="Johnson J."/>
            <person name="Kelly D.P."/>
            <person name="Murrell J.C."/>
            <person name="Schafer H."/>
        </authorList>
    </citation>
    <scope>NUCLEOTIDE SEQUENCE [LARGE SCALE GENOMIC DNA]</scope>
    <source>
        <strain evidence="2 3">DMS010</strain>
    </source>
</reference>
<dbReference type="Gene3D" id="3.40.50.300">
    <property type="entry name" value="P-loop containing nucleotide triphosphate hydrolases"/>
    <property type="match status" value="1"/>
</dbReference>
<name>C0N452_9GAMM</name>
<dbReference type="InterPro" id="IPR049945">
    <property type="entry name" value="AAA_22"/>
</dbReference>
<sequence length="1634" mass="185751">MKDELSNQSLSYPCEFSCFSPNISGSTVTRDTMINTIELAYSNGEKAILISGDEGMGKTVLLSQFLEKNKSKSFSLFLDVTNKQSYFEQNLVRDIYRQVHFKLNGKDCHNFETINQADLISLFYSLQVALQKYQTEAFFIVDGLDDIPPEDDYIVESLMSVMPLSDKNIKFLFSTKSKSLEKYLSNVNFKTVEMMLYSHPEAMSALPKLSATEVEEVLSVYRGIPERIEQVRRLIESGLTVEDVITIHSESNESLLKAEWQSIGELDQIKSEILPLIAFSECSLSLSDLSEITGLESEKIIATLQSITFLDSSSPVIKFFSNAMRDFVRKQLSNEKSQSLRKIIAYWSAHPNDASAITEITSHSHILGDYSSVVEQLSNSNILTIFNETNSVNGVSRQVKHGLNAASELNSELDVFRFAHVHSFMTGMKTSRLLESELLCHLNQNDYESALGLAIASRVLEERLHLLATIATHQKQKKDSVDEGLKKRIMEDFSNINSEYLGVDRTIELASRLFTAFPEEALSLINGVDSLERGGGNKADYAFFRFSLEALKNASGDVDKIIQGIEIKEDKKRNALNILGLFKKGTPPEKIISSLSGFDKPGDAIYVLRSWINAFPESDGIYLLVKKLISLVISTTDYHANASLYADISTSLNHMRKPQGVEILNKISPRLDDLKSFGPTVDYVRLQCNILKFEIKHGLLKNRDIELYKFISECIEDASIKLSSLTLLYVQFNELQEKTNINLNTVKDLKENVFEQIIGNTADQYTALKDALLNELQVSYDNAISWAKRLNNQRAIDKAIAMVIHEACDLEVELQISKVEQHIRNIKDKDYKADTTIHLFEHLSESGIQISKADFHRLVKLRNRIKDHLSNTQINSCLLEIMKKSSLQLAEKRATIITSLEESWDGLDGNWQKIDVAFDIHNKLFKTEPEVALSYKDRAIDLRTSENAVSASEMYARAYSIDLAIRSLFQLCKFNLQSNKDLTNIVELISTVPGKNVRIRLFSRLASALQLTDHLNEFQRIVESFLLPEIDSLGDGYSHELSVAIVLCGPILFSYSQEIFTRKLDYIAQDVDRYDKALYHTHKYLITKNLIHDPYEPVKKNKFKLSAVDLEKHLFVVKKIRKDTMVYGVLWAIVKRISLGKKNNEFSKPQLSNFASELDNIIGSAFMKDGDIQHEGYKICCEALRLSILGEKSKVIWGRLTERARRIPIHSDKVIVLGEIIEFMPSSMADFKKSLLDEAVTVVYGVVSNLEQISRFEYLAQQGQDLDKSRVKRFIKDAVLLSTSEDTNDFHEKRLSLIDSVDSMDKEFASGLSALFDDDPARKKIIEKNIQQKQKERETKDQFSISSDEIIKHSTSSKYPSHIWGLLGKMNAANHIPDKKADYIKYIYSISDYKPVDAYPMLSYYINALSFTTSNKQMVSSTFRPIFDVIIQDNQLFASLFETQANIPAKQSQTQSQIVFSPNQSEAVLDFFSQWISKDEKEEILIVDPYFTHEDLDFVGTVIRKDPNFMIRILTSYANIKKMTNNTDDDVAEVIRKYWNENIISDVIPDIDVTFCGLSSIGNIMPIHDRWWLASTSGLRLGGSINGVMGKRISEISEMQHDEVLNVEEKIKGYVNATQRMHNDERLKYMRVSI</sequence>
<keyword evidence="3" id="KW-1185">Reference proteome</keyword>
<proteinExistence type="predicted"/>
<dbReference type="OrthoDB" id="7055454at2"/>
<dbReference type="GO" id="GO:0016887">
    <property type="term" value="F:ATP hydrolysis activity"/>
    <property type="evidence" value="ECO:0007669"/>
    <property type="project" value="InterPro"/>
</dbReference>
<gene>
    <name evidence="2" type="ORF">MDMS009_839</name>
</gene>
<protein>
    <recommendedName>
        <fullName evidence="1">ORC1/DEAH AAA+ ATPase domain-containing protein</fullName>
    </recommendedName>
</protein>
<dbReference type="EMBL" id="GG657892">
    <property type="protein sequence ID" value="EEF80514.1"/>
    <property type="molecule type" value="Genomic_DNA"/>
</dbReference>
<dbReference type="Pfam" id="PF13401">
    <property type="entry name" value="AAA_22"/>
    <property type="match status" value="1"/>
</dbReference>
<dbReference type="HOGENOM" id="CLU_242251_0_0_6"/>
<feature type="domain" description="ORC1/DEAH AAA+ ATPase" evidence="1">
    <location>
        <begin position="44"/>
        <end position="183"/>
    </location>
</feature>
<dbReference type="SUPFAM" id="SSF52540">
    <property type="entry name" value="P-loop containing nucleoside triphosphate hydrolases"/>
    <property type="match status" value="1"/>
</dbReference>
<evidence type="ECO:0000259" key="1">
    <source>
        <dbReference type="Pfam" id="PF13401"/>
    </source>
</evidence>
<dbReference type="InterPro" id="IPR027417">
    <property type="entry name" value="P-loop_NTPase"/>
</dbReference>
<organism evidence="2 3">
    <name type="scientific">Methylophaga thiooxydans DMS010</name>
    <dbReference type="NCBI Taxonomy" id="637616"/>
    <lineage>
        <taxon>Bacteria</taxon>
        <taxon>Pseudomonadati</taxon>
        <taxon>Pseudomonadota</taxon>
        <taxon>Gammaproteobacteria</taxon>
        <taxon>Thiotrichales</taxon>
        <taxon>Piscirickettsiaceae</taxon>
        <taxon>Methylophaga</taxon>
    </lineage>
</organism>
<accession>C0N452</accession>
<evidence type="ECO:0000313" key="2">
    <source>
        <dbReference type="EMBL" id="EEF80514.1"/>
    </source>
</evidence>
<evidence type="ECO:0000313" key="3">
    <source>
        <dbReference type="Proteomes" id="UP000004679"/>
    </source>
</evidence>
<dbReference type="Proteomes" id="UP000004679">
    <property type="component" value="Unassembled WGS sequence"/>
</dbReference>